<proteinExistence type="predicted"/>
<accession>A0A951PXZ7</accession>
<organism evidence="1 2">
    <name type="scientific">Mojavia pulchra JT2-VF2</name>
    <dbReference type="NCBI Taxonomy" id="287848"/>
    <lineage>
        <taxon>Bacteria</taxon>
        <taxon>Bacillati</taxon>
        <taxon>Cyanobacteriota</taxon>
        <taxon>Cyanophyceae</taxon>
        <taxon>Nostocales</taxon>
        <taxon>Nostocaceae</taxon>
    </lineage>
</organism>
<protein>
    <submittedName>
        <fullName evidence="1">Uncharacterized protein</fullName>
    </submittedName>
</protein>
<reference evidence="1" key="2">
    <citation type="journal article" date="2022" name="Microbiol. Resour. Announc.">
        <title>Metagenome Sequencing to Explore Phylogenomics of Terrestrial Cyanobacteria.</title>
        <authorList>
            <person name="Ward R.D."/>
            <person name="Stajich J.E."/>
            <person name="Johansen J.R."/>
            <person name="Huntemann M."/>
            <person name="Clum A."/>
            <person name="Foster B."/>
            <person name="Foster B."/>
            <person name="Roux S."/>
            <person name="Palaniappan K."/>
            <person name="Varghese N."/>
            <person name="Mukherjee S."/>
            <person name="Reddy T.B.K."/>
            <person name="Daum C."/>
            <person name="Copeland A."/>
            <person name="Chen I.A."/>
            <person name="Ivanova N.N."/>
            <person name="Kyrpides N.C."/>
            <person name="Shapiro N."/>
            <person name="Eloe-Fadrosh E.A."/>
            <person name="Pietrasiak N."/>
        </authorList>
    </citation>
    <scope>NUCLEOTIDE SEQUENCE</scope>
    <source>
        <strain evidence="1">JT2-VF2</strain>
    </source>
</reference>
<gene>
    <name evidence="1" type="ORF">KME32_09160</name>
</gene>
<dbReference type="EMBL" id="JAHHHN010000004">
    <property type="protein sequence ID" value="MBW4561313.1"/>
    <property type="molecule type" value="Genomic_DNA"/>
</dbReference>
<name>A0A951PXZ7_9NOST</name>
<evidence type="ECO:0000313" key="2">
    <source>
        <dbReference type="Proteomes" id="UP000715781"/>
    </source>
</evidence>
<dbReference type="AlphaFoldDB" id="A0A951PXZ7"/>
<dbReference type="Proteomes" id="UP000715781">
    <property type="component" value="Unassembled WGS sequence"/>
</dbReference>
<comment type="caution">
    <text evidence="1">The sequence shown here is derived from an EMBL/GenBank/DDBJ whole genome shotgun (WGS) entry which is preliminary data.</text>
</comment>
<evidence type="ECO:0000313" key="1">
    <source>
        <dbReference type="EMBL" id="MBW4561313.1"/>
    </source>
</evidence>
<sequence>MLLEQDAHTSKATLRGFWQGDSRSETVECSHSSLRAAAIAVKNRDEYLRA</sequence>
<reference evidence="1" key="1">
    <citation type="submission" date="2021-05" db="EMBL/GenBank/DDBJ databases">
        <authorList>
            <person name="Pietrasiak N."/>
            <person name="Ward R."/>
            <person name="Stajich J.E."/>
            <person name="Kurbessoian T."/>
        </authorList>
    </citation>
    <scope>NUCLEOTIDE SEQUENCE</scope>
    <source>
        <strain evidence="1">JT2-VF2</strain>
    </source>
</reference>